<reference evidence="2" key="1">
    <citation type="submission" date="2025-08" db="UniProtKB">
        <authorList>
            <consortium name="Ensembl"/>
        </authorList>
    </citation>
    <scope>IDENTIFICATION</scope>
</reference>
<reference evidence="2" key="2">
    <citation type="submission" date="2025-09" db="UniProtKB">
        <authorList>
            <consortium name="Ensembl"/>
        </authorList>
    </citation>
    <scope>IDENTIFICATION</scope>
</reference>
<evidence type="ECO:0000313" key="2">
    <source>
        <dbReference type="Ensembl" id="ENSCPBP00000004384.1"/>
    </source>
</evidence>
<accession>A0A8C3F804</accession>
<name>A0A8C3F804_CHRPI</name>
<evidence type="ECO:0000313" key="3">
    <source>
        <dbReference type="Proteomes" id="UP000694380"/>
    </source>
</evidence>
<keyword evidence="1" id="KW-1133">Transmembrane helix</keyword>
<dbReference type="AlphaFoldDB" id="A0A8C3F804"/>
<dbReference type="Proteomes" id="UP000694380">
    <property type="component" value="Unplaced"/>
</dbReference>
<keyword evidence="3" id="KW-1185">Reference proteome</keyword>
<protein>
    <submittedName>
        <fullName evidence="2">Uncharacterized protein</fullName>
    </submittedName>
</protein>
<feature type="transmembrane region" description="Helical" evidence="1">
    <location>
        <begin position="20"/>
        <end position="40"/>
    </location>
</feature>
<evidence type="ECO:0000256" key="1">
    <source>
        <dbReference type="SAM" id="Phobius"/>
    </source>
</evidence>
<proteinExistence type="predicted"/>
<keyword evidence="1" id="KW-0472">Membrane</keyword>
<organism evidence="2 3">
    <name type="scientific">Chrysemys picta bellii</name>
    <name type="common">Western painted turtle</name>
    <name type="synonym">Emys bellii</name>
    <dbReference type="NCBI Taxonomy" id="8478"/>
    <lineage>
        <taxon>Eukaryota</taxon>
        <taxon>Metazoa</taxon>
        <taxon>Chordata</taxon>
        <taxon>Craniata</taxon>
        <taxon>Vertebrata</taxon>
        <taxon>Euteleostomi</taxon>
        <taxon>Archelosauria</taxon>
        <taxon>Testudinata</taxon>
        <taxon>Testudines</taxon>
        <taxon>Cryptodira</taxon>
        <taxon>Durocryptodira</taxon>
        <taxon>Testudinoidea</taxon>
        <taxon>Emydidae</taxon>
        <taxon>Chrysemys</taxon>
    </lineage>
</organism>
<sequence length="45" mass="5150">MQDNDEFPSNAIVNCCTEVIFLLCNIFCSFHIALSSRWLFYIGSS</sequence>
<keyword evidence="1" id="KW-0812">Transmembrane</keyword>
<dbReference type="Ensembl" id="ENSCPBT00000005351.1">
    <property type="protein sequence ID" value="ENSCPBP00000004384.1"/>
    <property type="gene ID" value="ENSCPBG00000003551.1"/>
</dbReference>